<dbReference type="Pfam" id="PF00072">
    <property type="entry name" value="Response_reg"/>
    <property type="match status" value="1"/>
</dbReference>
<feature type="modified residue" description="4-aspartylphosphate" evidence="2">
    <location>
        <position position="55"/>
    </location>
</feature>
<dbReference type="EMBL" id="PDEP01000006">
    <property type="protein sequence ID" value="PEN07046.1"/>
    <property type="molecule type" value="Genomic_DNA"/>
</dbReference>
<dbReference type="InterPro" id="IPR050595">
    <property type="entry name" value="Bact_response_regulator"/>
</dbReference>
<organism evidence="4 5">
    <name type="scientific">Longimonas halophila</name>
    <dbReference type="NCBI Taxonomy" id="1469170"/>
    <lineage>
        <taxon>Bacteria</taxon>
        <taxon>Pseudomonadati</taxon>
        <taxon>Rhodothermota</taxon>
        <taxon>Rhodothermia</taxon>
        <taxon>Rhodothermales</taxon>
        <taxon>Salisaetaceae</taxon>
        <taxon>Longimonas</taxon>
    </lineage>
</organism>
<evidence type="ECO:0000256" key="2">
    <source>
        <dbReference type="PROSITE-ProRule" id="PRU00169"/>
    </source>
</evidence>
<proteinExistence type="predicted"/>
<evidence type="ECO:0000313" key="5">
    <source>
        <dbReference type="Proteomes" id="UP000221024"/>
    </source>
</evidence>
<dbReference type="SUPFAM" id="SSF52172">
    <property type="entry name" value="CheY-like"/>
    <property type="match status" value="1"/>
</dbReference>
<evidence type="ECO:0000256" key="1">
    <source>
        <dbReference type="ARBA" id="ARBA00022553"/>
    </source>
</evidence>
<dbReference type="OrthoDB" id="9796457at2"/>
<accession>A0A2H3NLN7</accession>
<evidence type="ECO:0000259" key="3">
    <source>
        <dbReference type="PROSITE" id="PS50110"/>
    </source>
</evidence>
<dbReference type="PANTHER" id="PTHR44591:SF3">
    <property type="entry name" value="RESPONSE REGULATORY DOMAIN-CONTAINING PROTEIN"/>
    <property type="match status" value="1"/>
</dbReference>
<dbReference type="Proteomes" id="UP000221024">
    <property type="component" value="Unassembled WGS sequence"/>
</dbReference>
<comment type="caution">
    <text evidence="4">The sequence shown here is derived from an EMBL/GenBank/DDBJ whole genome shotgun (WGS) entry which is preliminary data.</text>
</comment>
<dbReference type="Gene3D" id="3.40.50.2300">
    <property type="match status" value="1"/>
</dbReference>
<dbReference type="PROSITE" id="PS50110">
    <property type="entry name" value="RESPONSE_REGULATORY"/>
    <property type="match status" value="1"/>
</dbReference>
<dbReference type="InterPro" id="IPR011006">
    <property type="entry name" value="CheY-like_superfamily"/>
</dbReference>
<dbReference type="InterPro" id="IPR001789">
    <property type="entry name" value="Sig_transdc_resp-reg_receiver"/>
</dbReference>
<gene>
    <name evidence="4" type="ORF">CRI93_07865</name>
</gene>
<keyword evidence="1 2" id="KW-0597">Phosphoprotein</keyword>
<sequence>MTHTAPSVLVVEDNAETQLLLDHILATKYDTTIATSVDAAIQACSTTTFQLLVMDINLGEQRTGTELLHILRDPPHNVTAPAIALTAYAMPGDQQRFEQEGFDAYVSKPFSQDDLLGTMETCLAAST</sequence>
<protein>
    <recommendedName>
        <fullName evidence="3">Response regulatory domain-containing protein</fullName>
    </recommendedName>
</protein>
<dbReference type="RefSeq" id="WP_098062075.1">
    <property type="nucleotide sequence ID" value="NZ_PDEP01000006.1"/>
</dbReference>
<dbReference type="GO" id="GO:0000160">
    <property type="term" value="P:phosphorelay signal transduction system"/>
    <property type="evidence" value="ECO:0007669"/>
    <property type="project" value="InterPro"/>
</dbReference>
<dbReference type="SMART" id="SM00448">
    <property type="entry name" value="REC"/>
    <property type="match status" value="1"/>
</dbReference>
<reference evidence="4 5" key="1">
    <citation type="submission" date="2017-10" db="EMBL/GenBank/DDBJ databases">
        <title>Draft genome of Longimonas halophila.</title>
        <authorList>
            <person name="Goh K.M."/>
            <person name="Shamsir M.S."/>
            <person name="Lim S.W."/>
        </authorList>
    </citation>
    <scope>NUCLEOTIDE SEQUENCE [LARGE SCALE GENOMIC DNA]</scope>
    <source>
        <strain evidence="4 5">KCTC 42399</strain>
    </source>
</reference>
<feature type="domain" description="Response regulatory" evidence="3">
    <location>
        <begin position="7"/>
        <end position="123"/>
    </location>
</feature>
<dbReference type="PANTHER" id="PTHR44591">
    <property type="entry name" value="STRESS RESPONSE REGULATOR PROTEIN 1"/>
    <property type="match status" value="1"/>
</dbReference>
<dbReference type="AlphaFoldDB" id="A0A2H3NLN7"/>
<name>A0A2H3NLN7_9BACT</name>
<keyword evidence="5" id="KW-1185">Reference proteome</keyword>
<evidence type="ECO:0000313" key="4">
    <source>
        <dbReference type="EMBL" id="PEN07046.1"/>
    </source>
</evidence>